<dbReference type="InterPro" id="IPR014030">
    <property type="entry name" value="Ketoacyl_synth_N"/>
</dbReference>
<dbReference type="InterPro" id="IPR001227">
    <property type="entry name" value="Ac_transferase_dom_sf"/>
</dbReference>
<dbReference type="GO" id="GO:0006633">
    <property type="term" value="P:fatty acid biosynthetic process"/>
    <property type="evidence" value="ECO:0007669"/>
    <property type="project" value="InterPro"/>
</dbReference>
<evidence type="ECO:0000256" key="3">
    <source>
        <dbReference type="ARBA" id="ARBA00022679"/>
    </source>
</evidence>
<dbReference type="InterPro" id="IPR016039">
    <property type="entry name" value="Thiolase-like"/>
</dbReference>
<dbReference type="GO" id="GO:0031177">
    <property type="term" value="F:phosphopantetheine binding"/>
    <property type="evidence" value="ECO:0007669"/>
    <property type="project" value="InterPro"/>
</dbReference>
<keyword evidence="2" id="KW-0597">Phosphoprotein</keyword>
<name>A0A3Q9KDT9_9ACTN</name>
<dbReference type="InterPro" id="IPR009081">
    <property type="entry name" value="PP-bd_ACP"/>
</dbReference>
<dbReference type="Proteomes" id="UP000275579">
    <property type="component" value="Chromosome"/>
</dbReference>
<evidence type="ECO:0000256" key="6">
    <source>
        <dbReference type="ARBA" id="ARBA00023315"/>
    </source>
</evidence>
<feature type="region of interest" description="Disordered" evidence="7">
    <location>
        <begin position="575"/>
        <end position="605"/>
    </location>
</feature>
<dbReference type="SUPFAM" id="SSF52151">
    <property type="entry name" value="FabD/lysophospholipase-like"/>
    <property type="match status" value="1"/>
</dbReference>
<keyword evidence="6" id="KW-0012">Acyltransferase</keyword>
<dbReference type="GO" id="GO:0004312">
    <property type="term" value="F:fatty acid synthase activity"/>
    <property type="evidence" value="ECO:0007669"/>
    <property type="project" value="TreeGrafter"/>
</dbReference>
<dbReference type="Pfam" id="PF00550">
    <property type="entry name" value="PP-binding"/>
    <property type="match status" value="1"/>
</dbReference>
<dbReference type="SMART" id="SM00825">
    <property type="entry name" value="PKS_KS"/>
    <property type="match status" value="1"/>
</dbReference>
<dbReference type="PANTHER" id="PTHR43775">
    <property type="entry name" value="FATTY ACID SYNTHASE"/>
    <property type="match status" value="1"/>
</dbReference>
<dbReference type="Gene3D" id="3.40.47.10">
    <property type="match status" value="1"/>
</dbReference>
<dbReference type="CDD" id="cd00833">
    <property type="entry name" value="PKS"/>
    <property type="match status" value="1"/>
</dbReference>
<dbReference type="EMBL" id="CP029042">
    <property type="protein sequence ID" value="AZS75002.1"/>
    <property type="molecule type" value="Genomic_DNA"/>
</dbReference>
<evidence type="ECO:0000313" key="11">
    <source>
        <dbReference type="Proteomes" id="UP000275579"/>
    </source>
</evidence>
<dbReference type="FunFam" id="3.40.47.10:FF:000019">
    <property type="entry name" value="Polyketide synthase type I"/>
    <property type="match status" value="1"/>
</dbReference>
<dbReference type="Pfam" id="PF16197">
    <property type="entry name" value="KAsynt_C_assoc"/>
    <property type="match status" value="1"/>
</dbReference>
<dbReference type="InterPro" id="IPR020841">
    <property type="entry name" value="PKS_Beta-ketoAc_synthase_dom"/>
</dbReference>
<dbReference type="InterPro" id="IPR020806">
    <property type="entry name" value="PKS_PP-bd"/>
</dbReference>
<reference evidence="10 11" key="1">
    <citation type="submission" date="2018-04" db="EMBL/GenBank/DDBJ databases">
        <title>Complete genome sequences of Streptomyces lydicus strain WYEC and characterization of antagonistic properties of biological control agents.</title>
        <authorList>
            <person name="Mariita R.M."/>
            <person name="Sello J.K."/>
        </authorList>
    </citation>
    <scope>NUCLEOTIDE SEQUENCE [LARGE SCALE GENOMIC DNA]</scope>
    <source>
        <strain evidence="10 11">WYEC 108</strain>
    </source>
</reference>
<evidence type="ECO:0000259" key="8">
    <source>
        <dbReference type="PROSITE" id="PS50075"/>
    </source>
</evidence>
<dbReference type="GO" id="GO:0033068">
    <property type="term" value="P:macrolide biosynthetic process"/>
    <property type="evidence" value="ECO:0007669"/>
    <property type="project" value="UniProtKB-ARBA"/>
</dbReference>
<feature type="domain" description="Ketosynthase family 3 (KS3)" evidence="9">
    <location>
        <begin position="151"/>
        <end position="577"/>
    </location>
</feature>
<dbReference type="InterPro" id="IPR018201">
    <property type="entry name" value="Ketoacyl_synth_AS"/>
</dbReference>
<dbReference type="SUPFAM" id="SSF47336">
    <property type="entry name" value="ACP-like"/>
    <property type="match status" value="1"/>
</dbReference>
<feature type="region of interest" description="Disordered" evidence="7">
    <location>
        <begin position="759"/>
        <end position="787"/>
    </location>
</feature>
<dbReference type="Gene3D" id="3.40.366.10">
    <property type="entry name" value="Malonyl-Coenzyme A Acyl Carrier Protein, domain 2"/>
    <property type="match status" value="1"/>
</dbReference>
<dbReference type="InterPro" id="IPR050091">
    <property type="entry name" value="PKS_NRPS_Biosynth_Enz"/>
</dbReference>
<evidence type="ECO:0000256" key="2">
    <source>
        <dbReference type="ARBA" id="ARBA00022553"/>
    </source>
</evidence>
<gene>
    <name evidence="10" type="ORF">DDE74_32400</name>
</gene>
<keyword evidence="1" id="KW-0596">Phosphopantetheine</keyword>
<protein>
    <submittedName>
        <fullName evidence="10">Uncharacterized protein</fullName>
    </submittedName>
</protein>
<organism evidence="10 11">
    <name type="scientific">Streptomyces lydicus</name>
    <dbReference type="NCBI Taxonomy" id="47763"/>
    <lineage>
        <taxon>Bacteria</taxon>
        <taxon>Bacillati</taxon>
        <taxon>Actinomycetota</taxon>
        <taxon>Actinomycetes</taxon>
        <taxon>Kitasatosporales</taxon>
        <taxon>Streptomycetaceae</taxon>
        <taxon>Streptomyces</taxon>
    </lineage>
</organism>
<dbReference type="SMART" id="SM00823">
    <property type="entry name" value="PKS_PP"/>
    <property type="match status" value="1"/>
</dbReference>
<evidence type="ECO:0000313" key="10">
    <source>
        <dbReference type="EMBL" id="AZS75002.1"/>
    </source>
</evidence>
<accession>A0A3Q9KDT9</accession>
<dbReference type="InterPro" id="IPR032821">
    <property type="entry name" value="PKS_assoc"/>
</dbReference>
<dbReference type="Pfam" id="PF00109">
    <property type="entry name" value="ketoacyl-synt"/>
    <property type="match status" value="1"/>
</dbReference>
<dbReference type="InterPro" id="IPR016035">
    <property type="entry name" value="Acyl_Trfase/lysoPLipase"/>
</dbReference>
<evidence type="ECO:0000256" key="4">
    <source>
        <dbReference type="ARBA" id="ARBA00023194"/>
    </source>
</evidence>
<feature type="region of interest" description="Disordered" evidence="7">
    <location>
        <begin position="1"/>
        <end position="37"/>
    </location>
</feature>
<evidence type="ECO:0000259" key="9">
    <source>
        <dbReference type="PROSITE" id="PS52004"/>
    </source>
</evidence>
<evidence type="ECO:0000256" key="5">
    <source>
        <dbReference type="ARBA" id="ARBA00023268"/>
    </source>
</evidence>
<keyword evidence="3" id="KW-0808">Transferase</keyword>
<evidence type="ECO:0000256" key="1">
    <source>
        <dbReference type="ARBA" id="ARBA00022450"/>
    </source>
</evidence>
<feature type="domain" description="Carrier" evidence="8">
    <location>
        <begin position="46"/>
        <end position="126"/>
    </location>
</feature>
<dbReference type="RefSeq" id="WP_127153782.1">
    <property type="nucleotide sequence ID" value="NZ_CP029042.1"/>
</dbReference>
<dbReference type="AlphaFoldDB" id="A0A3Q9KDT9"/>
<dbReference type="Gene3D" id="3.30.70.3290">
    <property type="match status" value="2"/>
</dbReference>
<dbReference type="PANTHER" id="PTHR43775:SF51">
    <property type="entry name" value="INACTIVE PHENOLPHTHIOCEROL SYNTHESIS POLYKETIDE SYNTHASE TYPE I PKS1-RELATED"/>
    <property type="match status" value="1"/>
</dbReference>
<dbReference type="PROSITE" id="PS00606">
    <property type="entry name" value="KS3_1"/>
    <property type="match status" value="1"/>
</dbReference>
<dbReference type="PROSITE" id="PS52004">
    <property type="entry name" value="KS3_2"/>
    <property type="match status" value="1"/>
</dbReference>
<evidence type="ECO:0000256" key="7">
    <source>
        <dbReference type="SAM" id="MobiDB-lite"/>
    </source>
</evidence>
<dbReference type="InterPro" id="IPR014031">
    <property type="entry name" value="Ketoacyl_synth_C"/>
</dbReference>
<dbReference type="SUPFAM" id="SSF53901">
    <property type="entry name" value="Thiolase-like"/>
    <property type="match status" value="1"/>
</dbReference>
<dbReference type="Gene3D" id="1.10.1200.10">
    <property type="entry name" value="ACP-like"/>
    <property type="match status" value="1"/>
</dbReference>
<sequence length="1012" mass="106819">MSQGEEMPQGTPHGTPHEALSPPPQSPSSQPSEDSRDDLLLRISELSEHGRLRALEDLVLKLAAQTGIRIRRWDTHRSFRELGVSGGRAMRLRRALSRHTGLTVSGSMLLDHPTPKALVRHFDTHLARGGAAPGASPDVPETGRALPRSEDETIVVVGMACRYPGAVHSPDDLWRLVEEGTDATTPLPGNRGWDLAALTDTANGGHNTTYCRGGGFLDEPGLFDAEFFGMSDAEARASDPQQRLLLETAWEAVEHARIDPTSLRSTPTGVFVGVAHQSYSPPLEREPEELEGHSLVGSISSSLSGRVAYALGLEGPALTVDTACSSALVGVHLAVQSLRAGESSLALAGGVSVHSTPGPFAAFSRQRGLAPDGRAKSFSADADGFALSEGAGLLLLERLSDARRHGHPVLAVIRGSAVNQDGTSNGMTAPNAPAQERLIRRALADARLRPDRVDVVEAHSPGTELGDPIEVRALQAVYSRDRDPRRPLLLGTMKSNIGHSLAAAGAGGIIKMVMAMRHGLVPRTLHVERPTPKVDWSSGTIRLLTEPTPWPETGEPRRAAVSSFGITGTNGHVILESPPSDARRNPAAPVTPARTALPEAGDPTGFPAEGTAADGVPARRQDLPGLPIPWLLSARTAAGLRDQAARLRDHLALRPGPTDLDIGFSLATTRTRFEQRAVIVARERSALLRGLEALANDRSAPELHRSGADGPDGDGSCALSLHPAGAALMAANVPHLNRAFPAFGAELREVCERAASEMGEPVDVDELLREPGPGDRATQPGTSSDSGAAAALRHLLSGLALLQLLERWEVRPDRVTAHPDVLALAAHATGMLPFSDAVRMAAAQAACREAGPQEGGPTAADHLTQLAAGLSPAPPWVPLHLEGGGPVTPSALRSPHVWLGAGAPAQFPSAPEGEVGAGTVLALHGHGHGREAQGWLHLLPQQAAAAVGEDRTRRLADSLLRALAEYEVRVGGVDWGAVLAQREVRTVDLPTYAFQQRTFWAPFGTAHDGRQP</sequence>
<dbReference type="Pfam" id="PF02801">
    <property type="entry name" value="Ketoacyl-synt_C"/>
    <property type="match status" value="1"/>
</dbReference>
<keyword evidence="5" id="KW-0511">Multifunctional enzyme</keyword>
<proteinExistence type="predicted"/>
<dbReference type="InterPro" id="IPR036736">
    <property type="entry name" value="ACP-like_sf"/>
</dbReference>
<keyword evidence="4" id="KW-0045">Antibiotic biosynthesis</keyword>
<dbReference type="PROSITE" id="PS50075">
    <property type="entry name" value="CARRIER"/>
    <property type="match status" value="1"/>
</dbReference>
<dbReference type="GO" id="GO:0004315">
    <property type="term" value="F:3-oxoacyl-[acyl-carrier-protein] synthase activity"/>
    <property type="evidence" value="ECO:0007669"/>
    <property type="project" value="InterPro"/>
</dbReference>